<keyword evidence="2" id="KW-1185">Reference proteome</keyword>
<dbReference type="RefSeq" id="XP_024572210.1">
    <property type="nucleotide sequence ID" value="XM_024728658.1"/>
</dbReference>
<dbReference type="EMBL" id="CCYD01000109">
    <property type="protein sequence ID" value="CEG35841.1"/>
    <property type="molecule type" value="Genomic_DNA"/>
</dbReference>
<name>A0A0P1A5L9_PLAHL</name>
<organism evidence="1 2">
    <name type="scientific">Plasmopara halstedii</name>
    <name type="common">Downy mildew of sunflower</name>
    <dbReference type="NCBI Taxonomy" id="4781"/>
    <lineage>
        <taxon>Eukaryota</taxon>
        <taxon>Sar</taxon>
        <taxon>Stramenopiles</taxon>
        <taxon>Oomycota</taxon>
        <taxon>Peronosporomycetes</taxon>
        <taxon>Peronosporales</taxon>
        <taxon>Peronosporaceae</taxon>
        <taxon>Plasmopara</taxon>
    </lineage>
</organism>
<accession>A0A0P1A5L9</accession>
<evidence type="ECO:0000313" key="2">
    <source>
        <dbReference type="Proteomes" id="UP000054928"/>
    </source>
</evidence>
<dbReference type="AlphaFoldDB" id="A0A0P1A5L9"/>
<reference evidence="2" key="1">
    <citation type="submission" date="2014-09" db="EMBL/GenBank/DDBJ databases">
        <authorList>
            <person name="Sharma Rahul"/>
            <person name="Thines Marco"/>
        </authorList>
    </citation>
    <scope>NUCLEOTIDE SEQUENCE [LARGE SCALE GENOMIC DNA]</scope>
</reference>
<dbReference type="GeneID" id="36395225"/>
<sequence length="50" mass="5396">MESALWVAVIITDINSTWRVQELLNVFGFTILGRAAQCASISPPCSGVET</sequence>
<dbReference type="Proteomes" id="UP000054928">
    <property type="component" value="Unassembled WGS sequence"/>
</dbReference>
<protein>
    <submittedName>
        <fullName evidence="1">Uncharacterized protein</fullName>
    </submittedName>
</protein>
<evidence type="ECO:0000313" key="1">
    <source>
        <dbReference type="EMBL" id="CEG35841.1"/>
    </source>
</evidence>
<proteinExistence type="predicted"/>